<organism evidence="1 2">
    <name type="scientific">Stackebrandtia albiflava</name>
    <dbReference type="NCBI Taxonomy" id="406432"/>
    <lineage>
        <taxon>Bacteria</taxon>
        <taxon>Bacillati</taxon>
        <taxon>Actinomycetota</taxon>
        <taxon>Actinomycetes</taxon>
        <taxon>Glycomycetales</taxon>
        <taxon>Glycomycetaceae</taxon>
        <taxon>Stackebrandtia</taxon>
    </lineage>
</organism>
<dbReference type="EMBL" id="VLLL01000007">
    <property type="protein sequence ID" value="TWJ10681.1"/>
    <property type="molecule type" value="Genomic_DNA"/>
</dbReference>
<dbReference type="OrthoDB" id="5186414at2"/>
<protein>
    <submittedName>
        <fullName evidence="1">Uncharacterized protein</fullName>
    </submittedName>
</protein>
<dbReference type="AlphaFoldDB" id="A0A562UYG9"/>
<gene>
    <name evidence="1" type="ORF">LX16_4101</name>
</gene>
<accession>A0A562UYG9</accession>
<keyword evidence="2" id="KW-1185">Reference proteome</keyword>
<proteinExistence type="predicted"/>
<comment type="caution">
    <text evidence="1">The sequence shown here is derived from an EMBL/GenBank/DDBJ whole genome shotgun (WGS) entry which is preliminary data.</text>
</comment>
<dbReference type="RefSeq" id="WP_147141521.1">
    <property type="nucleotide sequence ID" value="NZ_BAABIJ010000003.1"/>
</dbReference>
<reference evidence="1 2" key="1">
    <citation type="journal article" date="2013" name="Stand. Genomic Sci.">
        <title>Genomic Encyclopedia of Type Strains, Phase I: The one thousand microbial genomes (KMG-I) project.</title>
        <authorList>
            <person name="Kyrpides N.C."/>
            <person name="Woyke T."/>
            <person name="Eisen J.A."/>
            <person name="Garrity G."/>
            <person name="Lilburn T.G."/>
            <person name="Beck B.J."/>
            <person name="Whitman W.B."/>
            <person name="Hugenholtz P."/>
            <person name="Klenk H.P."/>
        </authorList>
    </citation>
    <scope>NUCLEOTIDE SEQUENCE [LARGE SCALE GENOMIC DNA]</scope>
    <source>
        <strain evidence="1 2">DSM 45044</strain>
    </source>
</reference>
<evidence type="ECO:0000313" key="2">
    <source>
        <dbReference type="Proteomes" id="UP000321617"/>
    </source>
</evidence>
<evidence type="ECO:0000313" key="1">
    <source>
        <dbReference type="EMBL" id="TWJ10681.1"/>
    </source>
</evidence>
<dbReference type="Proteomes" id="UP000321617">
    <property type="component" value="Unassembled WGS sequence"/>
</dbReference>
<name>A0A562UYG9_9ACTN</name>
<sequence>MATVEDIVAMARSVRERANDLRALEVLSLAPMPMYVTAEEVSQFGDTGASFWQHTRSEFPNQNLNGTLDEYLPGSTENYGTEFDYIPQRFEELAFGDISDYNAVLSQLDKASKALGPDATTYVENRTVKLAGDLNEGWIGTFPNTYRERFASKLQYHIPLQKQLIQELAVAVKGHWNLVEGSRESLLAILSETESVLTNTIRANFGSYMGEGDEVDPAKAATLALQVFGAIVGIAAIVATPPAGVIGTIVALAAATKGVGDAAVAYAGGVELPDEIQKTYFSIQGDTVDAIIASMFDAVTRLQQEISVEESNQADFLQNTIDEVDRLMSYSDPDLQEAFLVVPYRASFVDDVPNVGSEQFDHTR</sequence>